<evidence type="ECO:0008006" key="9">
    <source>
        <dbReference type="Google" id="ProtNLM"/>
    </source>
</evidence>
<accession>A0ABV8D076</accession>
<dbReference type="RefSeq" id="WP_380430434.1">
    <property type="nucleotide sequence ID" value="NZ_JBHSAC010000028.1"/>
</dbReference>
<evidence type="ECO:0000256" key="4">
    <source>
        <dbReference type="SAM" id="Coils"/>
    </source>
</evidence>
<evidence type="ECO:0000256" key="6">
    <source>
        <dbReference type="SAM" id="Phobius"/>
    </source>
</evidence>
<organism evidence="7 8">
    <name type="scientific">Streptococcus dentapri</name>
    <dbReference type="NCBI Taxonomy" id="573564"/>
    <lineage>
        <taxon>Bacteria</taxon>
        <taxon>Bacillati</taxon>
        <taxon>Bacillota</taxon>
        <taxon>Bacilli</taxon>
        <taxon>Lactobacillales</taxon>
        <taxon>Streptococcaceae</taxon>
        <taxon>Streptococcus</taxon>
    </lineage>
</organism>
<keyword evidence="6" id="KW-0812">Transmembrane</keyword>
<dbReference type="EMBL" id="JBHSAC010000028">
    <property type="protein sequence ID" value="MFC3931802.1"/>
    <property type="molecule type" value="Genomic_DNA"/>
</dbReference>
<name>A0ABV8D076_9STRE</name>
<comment type="subcellular location">
    <subcellularLocation>
        <location evidence="1">Secreted</location>
    </subcellularLocation>
</comment>
<evidence type="ECO:0000313" key="8">
    <source>
        <dbReference type="Proteomes" id="UP001595901"/>
    </source>
</evidence>
<keyword evidence="2" id="KW-0964">Secreted</keyword>
<proteinExistence type="predicted"/>
<comment type="caution">
    <text evidence="7">The sequence shown here is derived from an EMBL/GenBank/DDBJ whole genome shotgun (WGS) entry which is preliminary data.</text>
</comment>
<keyword evidence="4" id="KW-0175">Coiled coil</keyword>
<dbReference type="InterPro" id="IPR041909">
    <property type="entry name" value="Sbi_C3_db_domIV"/>
</dbReference>
<keyword evidence="3" id="KW-0732">Signal</keyword>
<feature type="coiled-coil region" evidence="4">
    <location>
        <begin position="93"/>
        <end position="141"/>
    </location>
</feature>
<gene>
    <name evidence="7" type="ORF">ACFOSE_03225</name>
</gene>
<keyword evidence="6" id="KW-1133">Transmembrane helix</keyword>
<keyword evidence="8" id="KW-1185">Reference proteome</keyword>
<evidence type="ECO:0000256" key="1">
    <source>
        <dbReference type="ARBA" id="ARBA00004613"/>
    </source>
</evidence>
<protein>
    <recommendedName>
        <fullName evidence="9">Signal peptide containing protein</fullName>
    </recommendedName>
</protein>
<feature type="transmembrane region" description="Helical" evidence="6">
    <location>
        <begin position="9"/>
        <end position="28"/>
    </location>
</feature>
<evidence type="ECO:0000256" key="2">
    <source>
        <dbReference type="ARBA" id="ARBA00022525"/>
    </source>
</evidence>
<reference evidence="8" key="1">
    <citation type="journal article" date="2019" name="Int. J. Syst. Evol. Microbiol.">
        <title>The Global Catalogue of Microorganisms (GCM) 10K type strain sequencing project: providing services to taxonomists for standard genome sequencing and annotation.</title>
        <authorList>
            <consortium name="The Broad Institute Genomics Platform"/>
            <consortium name="The Broad Institute Genome Sequencing Center for Infectious Disease"/>
            <person name="Wu L."/>
            <person name="Ma J."/>
        </authorList>
    </citation>
    <scope>NUCLEOTIDE SEQUENCE [LARGE SCALE GENOMIC DNA]</scope>
    <source>
        <strain evidence="8">CCUG 58728</strain>
    </source>
</reference>
<feature type="compositionally biased region" description="Low complexity" evidence="5">
    <location>
        <begin position="47"/>
        <end position="60"/>
    </location>
</feature>
<keyword evidence="6" id="KW-0472">Membrane</keyword>
<evidence type="ECO:0000256" key="3">
    <source>
        <dbReference type="ARBA" id="ARBA00022729"/>
    </source>
</evidence>
<sequence>MKIKKSEALYFLLSIILLVLILGLYMYGKSAGRVKSGNAEVAPTYLSTSSSSSSEGSSDSLEADLKDLEENPSQEGIASVQTAINQVSDQETKNSYQERLNIVNAKLAVSEAENDKTAASVQNAQEAIDKVETQSKKEELQAQLDSVL</sequence>
<evidence type="ECO:0000256" key="5">
    <source>
        <dbReference type="SAM" id="MobiDB-lite"/>
    </source>
</evidence>
<evidence type="ECO:0000313" key="7">
    <source>
        <dbReference type="EMBL" id="MFC3931802.1"/>
    </source>
</evidence>
<dbReference type="Gene3D" id="1.10.10.1270">
    <property type="entry name" value="Sbi, C3 binding domain IV"/>
    <property type="match status" value="1"/>
</dbReference>
<dbReference type="Proteomes" id="UP001595901">
    <property type="component" value="Unassembled WGS sequence"/>
</dbReference>
<feature type="region of interest" description="Disordered" evidence="5">
    <location>
        <begin position="43"/>
        <end position="77"/>
    </location>
</feature>